<dbReference type="PANTHER" id="PTHR31302">
    <property type="entry name" value="TRANSMEMBRANE PROTEIN WITH METALLOPHOSPHOESTERASE DOMAIN-RELATED"/>
    <property type="match status" value="1"/>
</dbReference>
<evidence type="ECO:0000256" key="2">
    <source>
        <dbReference type="ARBA" id="ARBA00022801"/>
    </source>
</evidence>
<name>A9GC42_SORC5</name>
<dbReference type="EMBL" id="AM746676">
    <property type="protein sequence ID" value="CAN96135.1"/>
    <property type="molecule type" value="Genomic_DNA"/>
</dbReference>
<dbReference type="InterPro" id="IPR051158">
    <property type="entry name" value="Metallophosphoesterase_sf"/>
</dbReference>
<dbReference type="PANTHER" id="PTHR31302:SF31">
    <property type="entry name" value="PHOSPHODIESTERASE YAEI"/>
    <property type="match status" value="1"/>
</dbReference>
<dbReference type="AlphaFoldDB" id="A9GC42"/>
<dbReference type="HOGENOM" id="CLU_083277_0_0_7"/>
<sequence>MSAAVAGGNGEPGKRRVAASSDLHCRPEHGARMRELVKAVNAEAELLVLCGDLTDRGHPEEAKVLADALAGLSMPCAAVLGNHDLDRGAGAEIAKLLGDAGVEVLDGDHLILRDDIGVAGVKGFMGGFGSATLQAFGEGPLKAFVQEAVTEALKLEAALSQLDSEKKIVIMHYTPILETTVGENVEIRPFLGTSRLAAPIDLYGADVVFHGHAHHGALEGRMSNGTPVYNVAMPLLRKLTGKPFLLFEV</sequence>
<organism evidence="5 6">
    <name type="scientific">Sorangium cellulosum (strain So ce56)</name>
    <name type="common">Polyangium cellulosum (strain So ce56)</name>
    <dbReference type="NCBI Taxonomy" id="448385"/>
    <lineage>
        <taxon>Bacteria</taxon>
        <taxon>Pseudomonadati</taxon>
        <taxon>Myxococcota</taxon>
        <taxon>Polyangia</taxon>
        <taxon>Polyangiales</taxon>
        <taxon>Polyangiaceae</taxon>
        <taxon>Sorangium</taxon>
    </lineage>
</organism>
<feature type="region of interest" description="Disordered" evidence="3">
    <location>
        <begin position="1"/>
        <end position="24"/>
    </location>
</feature>
<dbReference type="BioCyc" id="SCEL448385:SCE_RS30690-MONOMER"/>
<dbReference type="Pfam" id="PF00149">
    <property type="entry name" value="Metallophos"/>
    <property type="match status" value="1"/>
</dbReference>
<evidence type="ECO:0000256" key="1">
    <source>
        <dbReference type="ARBA" id="ARBA00022723"/>
    </source>
</evidence>
<reference evidence="5 6" key="1">
    <citation type="journal article" date="2007" name="Nat. Biotechnol.">
        <title>Complete genome sequence of the myxobacterium Sorangium cellulosum.</title>
        <authorList>
            <person name="Schneiker S."/>
            <person name="Perlova O."/>
            <person name="Kaiser O."/>
            <person name="Gerth K."/>
            <person name="Alici A."/>
            <person name="Altmeyer M.O."/>
            <person name="Bartels D."/>
            <person name="Bekel T."/>
            <person name="Beyer S."/>
            <person name="Bode E."/>
            <person name="Bode H.B."/>
            <person name="Bolten C.J."/>
            <person name="Choudhuri J.V."/>
            <person name="Doss S."/>
            <person name="Elnakady Y.A."/>
            <person name="Frank B."/>
            <person name="Gaigalat L."/>
            <person name="Goesmann A."/>
            <person name="Groeger C."/>
            <person name="Gross F."/>
            <person name="Jelsbak L."/>
            <person name="Jelsbak L."/>
            <person name="Kalinowski J."/>
            <person name="Kegler C."/>
            <person name="Knauber T."/>
            <person name="Konietzny S."/>
            <person name="Kopp M."/>
            <person name="Krause L."/>
            <person name="Krug D."/>
            <person name="Linke B."/>
            <person name="Mahmud T."/>
            <person name="Martinez-Arias R."/>
            <person name="McHardy A.C."/>
            <person name="Merai M."/>
            <person name="Meyer F."/>
            <person name="Mormann S."/>
            <person name="Munoz-Dorado J."/>
            <person name="Perez J."/>
            <person name="Pradella S."/>
            <person name="Rachid S."/>
            <person name="Raddatz G."/>
            <person name="Rosenau F."/>
            <person name="Rueckert C."/>
            <person name="Sasse F."/>
            <person name="Scharfe M."/>
            <person name="Schuster S.C."/>
            <person name="Suen G."/>
            <person name="Treuner-Lange A."/>
            <person name="Velicer G.J."/>
            <person name="Vorholter F.-J."/>
            <person name="Weissman K.J."/>
            <person name="Welch R.D."/>
            <person name="Wenzel S.C."/>
            <person name="Whitworth D.E."/>
            <person name="Wilhelm S."/>
            <person name="Wittmann C."/>
            <person name="Bloecker H."/>
            <person name="Puehler A."/>
            <person name="Mueller R."/>
        </authorList>
    </citation>
    <scope>NUCLEOTIDE SEQUENCE [LARGE SCALE GENOMIC DNA]</scope>
    <source>
        <strain evidence="6">So ce56</strain>
    </source>
</reference>
<protein>
    <recommendedName>
        <fullName evidence="4">Calcineurin-like phosphoesterase domain-containing protein</fullName>
    </recommendedName>
</protein>
<evidence type="ECO:0000313" key="5">
    <source>
        <dbReference type="EMBL" id="CAN96135.1"/>
    </source>
</evidence>
<keyword evidence="2" id="KW-0378">Hydrolase</keyword>
<accession>A9GC42</accession>
<dbReference type="STRING" id="448385.sce5971"/>
<gene>
    <name evidence="5" type="ordered locus">sce5971</name>
</gene>
<feature type="domain" description="Calcineurin-like phosphoesterase" evidence="4">
    <location>
        <begin position="16"/>
        <end position="215"/>
    </location>
</feature>
<keyword evidence="1" id="KW-0479">Metal-binding</keyword>
<dbReference type="GO" id="GO:0009245">
    <property type="term" value="P:lipid A biosynthetic process"/>
    <property type="evidence" value="ECO:0007669"/>
    <property type="project" value="TreeGrafter"/>
</dbReference>
<dbReference type="OrthoDB" id="9783437at2"/>
<dbReference type="GO" id="GO:0008758">
    <property type="term" value="F:UDP-2,3-diacylglucosamine hydrolase activity"/>
    <property type="evidence" value="ECO:0007669"/>
    <property type="project" value="TreeGrafter"/>
</dbReference>
<dbReference type="InterPro" id="IPR004843">
    <property type="entry name" value="Calcineurin-like_PHP"/>
</dbReference>
<dbReference type="SUPFAM" id="SSF56300">
    <property type="entry name" value="Metallo-dependent phosphatases"/>
    <property type="match status" value="1"/>
</dbReference>
<evidence type="ECO:0000256" key="3">
    <source>
        <dbReference type="SAM" id="MobiDB-lite"/>
    </source>
</evidence>
<evidence type="ECO:0000313" key="6">
    <source>
        <dbReference type="Proteomes" id="UP000002139"/>
    </source>
</evidence>
<dbReference type="Gene3D" id="3.60.21.10">
    <property type="match status" value="1"/>
</dbReference>
<keyword evidence="6" id="KW-1185">Reference proteome</keyword>
<dbReference type="Proteomes" id="UP000002139">
    <property type="component" value="Chromosome"/>
</dbReference>
<dbReference type="InterPro" id="IPR029052">
    <property type="entry name" value="Metallo-depent_PP-like"/>
</dbReference>
<dbReference type="GO" id="GO:0046872">
    <property type="term" value="F:metal ion binding"/>
    <property type="evidence" value="ECO:0007669"/>
    <property type="project" value="UniProtKB-KW"/>
</dbReference>
<proteinExistence type="predicted"/>
<dbReference type="KEGG" id="scl:sce5971"/>
<dbReference type="eggNOG" id="COG2129">
    <property type="taxonomic scope" value="Bacteria"/>
</dbReference>
<evidence type="ECO:0000259" key="4">
    <source>
        <dbReference type="Pfam" id="PF00149"/>
    </source>
</evidence>
<dbReference type="GO" id="GO:0016020">
    <property type="term" value="C:membrane"/>
    <property type="evidence" value="ECO:0007669"/>
    <property type="project" value="GOC"/>
</dbReference>
<dbReference type="RefSeq" id="WP_012238600.1">
    <property type="nucleotide sequence ID" value="NC_010162.1"/>
</dbReference>